<keyword evidence="3" id="KW-1185">Reference proteome</keyword>
<keyword evidence="1" id="KW-1133">Transmembrane helix</keyword>
<gene>
    <name evidence="2" type="ORF">L2689_13020</name>
</gene>
<protein>
    <submittedName>
        <fullName evidence="2">Uncharacterized protein</fullName>
    </submittedName>
</protein>
<comment type="caution">
    <text evidence="2">The sequence shown here is derived from an EMBL/GenBank/DDBJ whole genome shotgun (WGS) entry which is preliminary data.</text>
</comment>
<dbReference type="Proteomes" id="UP001203212">
    <property type="component" value="Unassembled WGS sequence"/>
</dbReference>
<sequence length="226" mass="25277">MKILLSLFGFTLFGFSVFFGWDLLDAEKISGGEFVTVVIAFAVLGLIISFASEVQEFSVAGNIVKLKEVRKEADKSIEDLKKARVGNFIFLLKLAARFPGGFGSGGTVDERLDDFWLLYKQIKESNNEHELKLNIKEVTRVLLSGQLDSIRKNSDLVEEKYSREALPEPDELLLVALESESINKAASRNVCGGDVDRIKKAIVVGLDEYKKLYKLHAKCSETHELE</sequence>
<proteinExistence type="predicted"/>
<keyword evidence="1" id="KW-0812">Transmembrane</keyword>
<dbReference type="RefSeq" id="WP_188842808.1">
    <property type="nucleotide sequence ID" value="NZ_BMOT01000010.1"/>
</dbReference>
<accession>A0ABT0L362</accession>
<dbReference type="EMBL" id="JAKILK010000007">
    <property type="protein sequence ID" value="MCL1118157.1"/>
    <property type="molecule type" value="Genomic_DNA"/>
</dbReference>
<evidence type="ECO:0000313" key="3">
    <source>
        <dbReference type="Proteomes" id="UP001203212"/>
    </source>
</evidence>
<keyword evidence="1" id="KW-0472">Membrane</keyword>
<reference evidence="2 3" key="1">
    <citation type="submission" date="2022-01" db="EMBL/GenBank/DDBJ databases">
        <title>Whole genome-based taxonomy of the Shewanellaceae.</title>
        <authorList>
            <person name="Martin-Rodriguez A.J."/>
        </authorList>
    </citation>
    <scope>NUCLEOTIDE SEQUENCE [LARGE SCALE GENOMIC DNA]</scope>
    <source>
        <strain evidence="2 3">JCM 17801</strain>
    </source>
</reference>
<organism evidence="2 3">
    <name type="scientific">Shewanella aestuarii</name>
    <dbReference type="NCBI Taxonomy" id="1028752"/>
    <lineage>
        <taxon>Bacteria</taxon>
        <taxon>Pseudomonadati</taxon>
        <taxon>Pseudomonadota</taxon>
        <taxon>Gammaproteobacteria</taxon>
        <taxon>Alteromonadales</taxon>
        <taxon>Shewanellaceae</taxon>
        <taxon>Shewanella</taxon>
    </lineage>
</organism>
<evidence type="ECO:0000313" key="2">
    <source>
        <dbReference type="EMBL" id="MCL1118157.1"/>
    </source>
</evidence>
<evidence type="ECO:0000256" key="1">
    <source>
        <dbReference type="SAM" id="Phobius"/>
    </source>
</evidence>
<feature type="transmembrane region" description="Helical" evidence="1">
    <location>
        <begin position="30"/>
        <end position="51"/>
    </location>
</feature>
<name>A0ABT0L362_9GAMM</name>